<name>A0A1R0H221_9FUNG</name>
<evidence type="ECO:0000313" key="2">
    <source>
        <dbReference type="Proteomes" id="UP000187455"/>
    </source>
</evidence>
<feature type="non-terminal residue" evidence="1">
    <location>
        <position position="23"/>
    </location>
</feature>
<sequence length="23" mass="2733">MFDTHYRLNRITQSNITEAVLPL</sequence>
<dbReference type="AlphaFoldDB" id="A0A1R0H221"/>
<comment type="caution">
    <text evidence="1">The sequence shown here is derived from an EMBL/GenBank/DDBJ whole genome shotgun (WGS) entry which is preliminary data.</text>
</comment>
<dbReference type="EMBL" id="LSSL01001018">
    <property type="protein sequence ID" value="OLY83195.1"/>
    <property type="molecule type" value="Genomic_DNA"/>
</dbReference>
<accession>A0A1R0H221</accession>
<dbReference type="Proteomes" id="UP000187455">
    <property type="component" value="Unassembled WGS sequence"/>
</dbReference>
<proteinExistence type="predicted"/>
<gene>
    <name evidence="1" type="ORF">AYI68_g2671</name>
</gene>
<keyword evidence="2" id="KW-1185">Reference proteome</keyword>
<evidence type="ECO:0000313" key="1">
    <source>
        <dbReference type="EMBL" id="OLY83195.1"/>
    </source>
</evidence>
<organism evidence="1 2">
    <name type="scientific">Smittium mucronatum</name>
    <dbReference type="NCBI Taxonomy" id="133383"/>
    <lineage>
        <taxon>Eukaryota</taxon>
        <taxon>Fungi</taxon>
        <taxon>Fungi incertae sedis</taxon>
        <taxon>Zoopagomycota</taxon>
        <taxon>Kickxellomycotina</taxon>
        <taxon>Harpellomycetes</taxon>
        <taxon>Harpellales</taxon>
        <taxon>Legeriomycetaceae</taxon>
        <taxon>Smittium</taxon>
    </lineage>
</organism>
<reference evidence="1 2" key="1">
    <citation type="journal article" date="2016" name="Mol. Biol. Evol.">
        <title>Genome-Wide Survey of Gut Fungi (Harpellales) Reveals the First Horizontally Transferred Ubiquitin Gene from a Mosquito Host.</title>
        <authorList>
            <person name="Wang Y."/>
            <person name="White M.M."/>
            <person name="Kvist S."/>
            <person name="Moncalvo J.M."/>
        </authorList>
    </citation>
    <scope>NUCLEOTIDE SEQUENCE [LARGE SCALE GENOMIC DNA]</scope>
    <source>
        <strain evidence="1 2">ALG-7-W6</strain>
    </source>
</reference>
<protein>
    <submittedName>
        <fullName evidence="1">Uncharacterized protein</fullName>
    </submittedName>
</protein>